<evidence type="ECO:0000256" key="1">
    <source>
        <dbReference type="ARBA" id="ARBA00007905"/>
    </source>
</evidence>
<reference evidence="5 6" key="1">
    <citation type="submission" date="2018-11" db="EMBL/GenBank/DDBJ databases">
        <authorList>
            <consortium name="Pathogen Informatics"/>
        </authorList>
    </citation>
    <scope>NUCLEOTIDE SEQUENCE [LARGE SCALE GENOMIC DNA]</scope>
</reference>
<dbReference type="Proteomes" id="UP000271889">
    <property type="component" value="Unassembled WGS sequence"/>
</dbReference>
<protein>
    <recommendedName>
        <fullName evidence="4">NADP-dependent oxidoreductase domain-containing protein</fullName>
    </recommendedName>
</protein>
<dbReference type="PRINTS" id="PR00069">
    <property type="entry name" value="ALDKETRDTASE"/>
</dbReference>
<dbReference type="InterPro" id="IPR036812">
    <property type="entry name" value="NAD(P)_OxRdtase_dom_sf"/>
</dbReference>
<evidence type="ECO:0000313" key="6">
    <source>
        <dbReference type="Proteomes" id="UP000271889"/>
    </source>
</evidence>
<organism evidence="5 6">
    <name type="scientific">Cylicostephanus goldi</name>
    <name type="common">Nematode worm</name>
    <dbReference type="NCBI Taxonomy" id="71465"/>
    <lineage>
        <taxon>Eukaryota</taxon>
        <taxon>Metazoa</taxon>
        <taxon>Ecdysozoa</taxon>
        <taxon>Nematoda</taxon>
        <taxon>Chromadorea</taxon>
        <taxon>Rhabditida</taxon>
        <taxon>Rhabditina</taxon>
        <taxon>Rhabditomorpha</taxon>
        <taxon>Strongyloidea</taxon>
        <taxon>Strongylidae</taxon>
        <taxon>Cylicostephanus</taxon>
    </lineage>
</organism>
<dbReference type="PANTHER" id="PTHR43827">
    <property type="entry name" value="2,5-DIKETO-D-GLUCONIC ACID REDUCTASE"/>
    <property type="match status" value="1"/>
</dbReference>
<dbReference type="GO" id="GO:0016616">
    <property type="term" value="F:oxidoreductase activity, acting on the CH-OH group of donors, NAD or NADP as acceptor"/>
    <property type="evidence" value="ECO:0007669"/>
    <property type="project" value="UniProtKB-ARBA"/>
</dbReference>
<dbReference type="PANTHER" id="PTHR43827:SF3">
    <property type="entry name" value="NADP-DEPENDENT OXIDOREDUCTASE DOMAIN-CONTAINING PROTEIN"/>
    <property type="match status" value="1"/>
</dbReference>
<dbReference type="Gene3D" id="3.20.20.100">
    <property type="entry name" value="NADP-dependent oxidoreductase domain"/>
    <property type="match status" value="1"/>
</dbReference>
<keyword evidence="3" id="KW-0560">Oxidoreductase</keyword>
<accession>A0A3P6QUL9</accession>
<dbReference type="PROSITE" id="PS00798">
    <property type="entry name" value="ALDOKETO_REDUCTASE_1"/>
    <property type="match status" value="1"/>
</dbReference>
<dbReference type="OrthoDB" id="416253at2759"/>
<proteinExistence type="inferred from homology"/>
<evidence type="ECO:0000313" key="5">
    <source>
        <dbReference type="EMBL" id="VDK44395.1"/>
    </source>
</evidence>
<keyword evidence="2" id="KW-0521">NADP</keyword>
<evidence type="ECO:0000259" key="4">
    <source>
        <dbReference type="Pfam" id="PF00248"/>
    </source>
</evidence>
<dbReference type="EMBL" id="UYRV01000418">
    <property type="protein sequence ID" value="VDK44395.1"/>
    <property type="molecule type" value="Genomic_DNA"/>
</dbReference>
<name>A0A3P6QUL9_CYLGO</name>
<keyword evidence="6" id="KW-1185">Reference proteome</keyword>
<comment type="similarity">
    <text evidence="1">Belongs to the aldo/keto reductase family.</text>
</comment>
<gene>
    <name evidence="5" type="ORF">CGOC_LOCUS320</name>
</gene>
<dbReference type="Pfam" id="PF00248">
    <property type="entry name" value="Aldo_ket_red"/>
    <property type="match status" value="1"/>
</dbReference>
<dbReference type="InterPro" id="IPR020471">
    <property type="entry name" value="AKR"/>
</dbReference>
<feature type="domain" description="NADP-dependent oxidoreductase" evidence="4">
    <location>
        <begin position="10"/>
        <end position="187"/>
    </location>
</feature>
<dbReference type="InterPro" id="IPR018170">
    <property type="entry name" value="Aldo/ket_reductase_CS"/>
</dbReference>
<evidence type="ECO:0000256" key="2">
    <source>
        <dbReference type="ARBA" id="ARBA00022857"/>
    </source>
</evidence>
<dbReference type="AlphaFoldDB" id="A0A3P6QUL9"/>
<evidence type="ECO:0000256" key="3">
    <source>
        <dbReference type="ARBA" id="ARBA00023002"/>
    </source>
</evidence>
<dbReference type="InterPro" id="IPR023210">
    <property type="entry name" value="NADP_OxRdtase_dom"/>
</dbReference>
<sequence length="217" mass="24956">MKQAITFEMLPAVDAALAAGYRLFDTAKFYFNEAELGQALEICLPNHNLRREDVFITTKLYPSGSNNFLAEIESTVEESLHNLRTDYIDLVLIHFPKTKETKLDDPKNAIHRRNAYLALEKLKLSDKIHSVGVSNYEIRHLEEIKKYGQNMPAVNQVEYHPHFTRDELKDYCDNNGIFFQAYSSLARQNEDLLEHEIVSKLAEKYNTSAQVSLSTNV</sequence>
<dbReference type="SUPFAM" id="SSF51430">
    <property type="entry name" value="NAD(P)-linked oxidoreductase"/>
    <property type="match status" value="1"/>
</dbReference>